<proteinExistence type="predicted"/>
<reference evidence="1 2" key="1">
    <citation type="submission" date="2023-07" db="EMBL/GenBank/DDBJ databases">
        <title>Sorghum-associated microbial communities from plants grown in Nebraska, USA.</title>
        <authorList>
            <person name="Schachtman D."/>
        </authorList>
    </citation>
    <scope>NUCLEOTIDE SEQUENCE [LARGE SCALE GENOMIC DNA]</scope>
    <source>
        <strain evidence="1 2">BE107</strain>
    </source>
</reference>
<organism evidence="1 2">
    <name type="scientific">Pseudoxanthomonas sacheonensis</name>
    <dbReference type="NCBI Taxonomy" id="443615"/>
    <lineage>
        <taxon>Bacteria</taxon>
        <taxon>Pseudomonadati</taxon>
        <taxon>Pseudomonadota</taxon>
        <taxon>Gammaproteobacteria</taxon>
        <taxon>Lysobacterales</taxon>
        <taxon>Lysobacteraceae</taxon>
        <taxon>Pseudoxanthomonas</taxon>
    </lineage>
</organism>
<protein>
    <recommendedName>
        <fullName evidence="3">Copper chaperone</fullName>
    </recommendedName>
</protein>
<evidence type="ECO:0000313" key="1">
    <source>
        <dbReference type="EMBL" id="MDR6840038.1"/>
    </source>
</evidence>
<dbReference type="SUPFAM" id="SSF55008">
    <property type="entry name" value="HMA, heavy metal-associated domain"/>
    <property type="match status" value="1"/>
</dbReference>
<dbReference type="InterPro" id="IPR036163">
    <property type="entry name" value="HMA_dom_sf"/>
</dbReference>
<evidence type="ECO:0000313" key="2">
    <source>
        <dbReference type="Proteomes" id="UP001254759"/>
    </source>
</evidence>
<sequence>MQFKIKIAGSMPDVGAIEHTIRVVDPSASVDIDQTGQTLRVAASIDASHLLGLIHQAGYPVVEDQLERVPSECCGGCGG</sequence>
<comment type="caution">
    <text evidence="1">The sequence shown here is derived from an EMBL/GenBank/DDBJ whole genome shotgun (WGS) entry which is preliminary data.</text>
</comment>
<keyword evidence="2" id="KW-1185">Reference proteome</keyword>
<accession>A0ABU1RMN8</accession>
<evidence type="ECO:0008006" key="3">
    <source>
        <dbReference type="Google" id="ProtNLM"/>
    </source>
</evidence>
<dbReference type="Proteomes" id="UP001254759">
    <property type="component" value="Unassembled WGS sequence"/>
</dbReference>
<gene>
    <name evidence="1" type="ORF">J2W94_000302</name>
</gene>
<dbReference type="RefSeq" id="WP_310089866.1">
    <property type="nucleotide sequence ID" value="NZ_JAVDTT010000001.1"/>
</dbReference>
<dbReference type="EMBL" id="JAVDTT010000001">
    <property type="protein sequence ID" value="MDR6840038.1"/>
    <property type="molecule type" value="Genomic_DNA"/>
</dbReference>
<name>A0ABU1RMN8_9GAMM</name>